<protein>
    <recommendedName>
        <fullName evidence="4">Farnesyl diphosphate synthase</fullName>
        <ecNumber evidence="3">2.5.1.10</ecNumber>
    </recommendedName>
    <alternativeName>
        <fullName evidence="10">(2E,6E)-farnesyl diphosphate synthase</fullName>
    </alternativeName>
    <alternativeName>
        <fullName evidence="9">Geranyltranstransferase</fullName>
    </alternativeName>
</protein>
<organism evidence="13">
    <name type="scientific">Caldicellulosiruptor owensensis</name>
    <dbReference type="NCBI Taxonomy" id="55205"/>
    <lineage>
        <taxon>Bacteria</taxon>
        <taxon>Bacillati</taxon>
        <taxon>Bacillota</taxon>
        <taxon>Bacillota incertae sedis</taxon>
        <taxon>Caldicellulosiruptorales</taxon>
        <taxon>Caldicellulosiruptoraceae</taxon>
        <taxon>Caldicellulosiruptor</taxon>
    </lineage>
</organism>
<dbReference type="NCBIfam" id="NF045485">
    <property type="entry name" value="FPPsyn"/>
    <property type="match status" value="1"/>
</dbReference>
<name>A0A7C5Z6T8_9FIRM</name>
<accession>A0A7C5Z6T8</accession>
<dbReference type="PANTHER" id="PTHR43281">
    <property type="entry name" value="FARNESYL DIPHOSPHATE SYNTHASE"/>
    <property type="match status" value="1"/>
</dbReference>
<dbReference type="AlphaFoldDB" id="A0A7C5Z6T8"/>
<keyword evidence="8" id="KW-0414">Isoprene biosynthesis</keyword>
<dbReference type="Pfam" id="PF00348">
    <property type="entry name" value="polyprenyl_synt"/>
    <property type="match status" value="1"/>
</dbReference>
<evidence type="ECO:0000256" key="5">
    <source>
        <dbReference type="ARBA" id="ARBA00022679"/>
    </source>
</evidence>
<evidence type="ECO:0000256" key="4">
    <source>
        <dbReference type="ARBA" id="ARBA00015100"/>
    </source>
</evidence>
<dbReference type="PROSITE" id="PS00444">
    <property type="entry name" value="POLYPRENYL_SYNTHASE_2"/>
    <property type="match status" value="1"/>
</dbReference>
<dbReference type="EMBL" id="DRUZ01000044">
    <property type="protein sequence ID" value="HHS01641.1"/>
    <property type="molecule type" value="Genomic_DNA"/>
</dbReference>
<evidence type="ECO:0000256" key="7">
    <source>
        <dbReference type="ARBA" id="ARBA00022842"/>
    </source>
</evidence>
<proteinExistence type="inferred from homology"/>
<evidence type="ECO:0000256" key="10">
    <source>
        <dbReference type="ARBA" id="ARBA00032873"/>
    </source>
</evidence>
<evidence type="ECO:0000313" key="13">
    <source>
        <dbReference type="EMBL" id="HHS01641.1"/>
    </source>
</evidence>
<comment type="catalytic activity">
    <reaction evidence="11">
        <text>isopentenyl diphosphate + (2E)-geranyl diphosphate = (2E,6E)-farnesyl diphosphate + diphosphate</text>
        <dbReference type="Rhea" id="RHEA:19361"/>
        <dbReference type="ChEBI" id="CHEBI:33019"/>
        <dbReference type="ChEBI" id="CHEBI:58057"/>
        <dbReference type="ChEBI" id="CHEBI:128769"/>
        <dbReference type="ChEBI" id="CHEBI:175763"/>
        <dbReference type="EC" id="2.5.1.10"/>
    </reaction>
</comment>
<keyword evidence="6" id="KW-0479">Metal-binding</keyword>
<dbReference type="InterPro" id="IPR008949">
    <property type="entry name" value="Isoprenoid_synthase_dom_sf"/>
</dbReference>
<dbReference type="PANTHER" id="PTHR43281:SF1">
    <property type="entry name" value="FARNESYL DIPHOSPHATE SYNTHASE"/>
    <property type="match status" value="1"/>
</dbReference>
<comment type="caution">
    <text evidence="13">The sequence shown here is derived from an EMBL/GenBank/DDBJ whole genome shotgun (WGS) entry which is preliminary data.</text>
</comment>
<dbReference type="SFLD" id="SFLDS00005">
    <property type="entry name" value="Isoprenoid_Synthase_Type_I"/>
    <property type="match status" value="1"/>
</dbReference>
<sequence>MISRKLEEYINLSQKKVEKHLDGILKERSPAIIYQAMRYSVFAGGKRLRPLLCLLSYQMFSEDKEIDQKILDIASAIELIHTYSLIHDDLPAMDNDVLRRGKPTNHVMFGEAIAILAGDALLNLAAEVCMDWILRYGCRENLIKAAKYLFWASGVEGMIGGQVIDITNSGQDIKNEELLVEMHLKKTSRLIQASCVCGALVAGAEDRVVFDLEEYGKNLGLAFQIRDDVLDVIGDSKKVGKSIGKDIKEKKNTFVTFYGLEKAQQLVEHYSQKAIDVIKKYDNSELLIELTNYLINREK</sequence>
<evidence type="ECO:0000256" key="8">
    <source>
        <dbReference type="ARBA" id="ARBA00023229"/>
    </source>
</evidence>
<evidence type="ECO:0000256" key="9">
    <source>
        <dbReference type="ARBA" id="ARBA00032380"/>
    </source>
</evidence>
<keyword evidence="5 12" id="KW-0808">Transferase</keyword>
<evidence type="ECO:0000256" key="12">
    <source>
        <dbReference type="RuleBase" id="RU004466"/>
    </source>
</evidence>
<gene>
    <name evidence="13" type="ORF">ENL71_03775</name>
</gene>
<dbReference type="GO" id="GO:0004337">
    <property type="term" value="F:(2E,6E)-farnesyl diphosphate synthase activity"/>
    <property type="evidence" value="ECO:0007669"/>
    <property type="project" value="UniProtKB-EC"/>
</dbReference>
<dbReference type="InterPro" id="IPR000092">
    <property type="entry name" value="Polyprenyl_synt"/>
</dbReference>
<dbReference type="InterPro" id="IPR053378">
    <property type="entry name" value="Prenyl_diphosphate_synthase"/>
</dbReference>
<comment type="similarity">
    <text evidence="2 12">Belongs to the FPP/GGPP synthase family.</text>
</comment>
<dbReference type="GO" id="GO:0016114">
    <property type="term" value="P:terpenoid biosynthetic process"/>
    <property type="evidence" value="ECO:0007669"/>
    <property type="project" value="UniProtKB-ARBA"/>
</dbReference>
<evidence type="ECO:0000256" key="11">
    <source>
        <dbReference type="ARBA" id="ARBA00049399"/>
    </source>
</evidence>
<evidence type="ECO:0000256" key="2">
    <source>
        <dbReference type="ARBA" id="ARBA00006706"/>
    </source>
</evidence>
<dbReference type="SUPFAM" id="SSF48576">
    <property type="entry name" value="Terpenoid synthases"/>
    <property type="match status" value="1"/>
</dbReference>
<dbReference type="FunFam" id="1.10.600.10:FF:000001">
    <property type="entry name" value="Geranylgeranyl diphosphate synthase"/>
    <property type="match status" value="1"/>
</dbReference>
<keyword evidence="7" id="KW-0460">Magnesium</keyword>
<evidence type="ECO:0000256" key="1">
    <source>
        <dbReference type="ARBA" id="ARBA00001946"/>
    </source>
</evidence>
<dbReference type="Gene3D" id="1.10.600.10">
    <property type="entry name" value="Farnesyl Diphosphate Synthase"/>
    <property type="match status" value="1"/>
</dbReference>
<evidence type="ECO:0000256" key="6">
    <source>
        <dbReference type="ARBA" id="ARBA00022723"/>
    </source>
</evidence>
<dbReference type="GO" id="GO:0005737">
    <property type="term" value="C:cytoplasm"/>
    <property type="evidence" value="ECO:0007669"/>
    <property type="project" value="UniProtKB-ARBA"/>
</dbReference>
<dbReference type="CDD" id="cd00685">
    <property type="entry name" value="Trans_IPPS_HT"/>
    <property type="match status" value="1"/>
</dbReference>
<dbReference type="SFLD" id="SFLDG01017">
    <property type="entry name" value="Polyprenyl_Transferase_Like"/>
    <property type="match status" value="1"/>
</dbReference>
<comment type="cofactor">
    <cofactor evidence="1">
        <name>Mg(2+)</name>
        <dbReference type="ChEBI" id="CHEBI:18420"/>
    </cofactor>
</comment>
<dbReference type="PROSITE" id="PS00723">
    <property type="entry name" value="POLYPRENYL_SYNTHASE_1"/>
    <property type="match status" value="1"/>
</dbReference>
<evidence type="ECO:0000256" key="3">
    <source>
        <dbReference type="ARBA" id="ARBA00012439"/>
    </source>
</evidence>
<dbReference type="InterPro" id="IPR033749">
    <property type="entry name" value="Polyprenyl_synt_CS"/>
</dbReference>
<reference evidence="13" key="1">
    <citation type="journal article" date="2020" name="mSystems">
        <title>Genome- and Community-Level Interaction Insights into Carbon Utilization and Element Cycling Functions of Hydrothermarchaeota in Hydrothermal Sediment.</title>
        <authorList>
            <person name="Zhou Z."/>
            <person name="Liu Y."/>
            <person name="Xu W."/>
            <person name="Pan J."/>
            <person name="Luo Z.H."/>
            <person name="Li M."/>
        </authorList>
    </citation>
    <scope>NUCLEOTIDE SEQUENCE [LARGE SCALE GENOMIC DNA]</scope>
    <source>
        <strain evidence="13">SpSt-102</strain>
    </source>
</reference>
<dbReference type="GO" id="GO:0046872">
    <property type="term" value="F:metal ion binding"/>
    <property type="evidence" value="ECO:0007669"/>
    <property type="project" value="UniProtKB-KW"/>
</dbReference>
<dbReference type="EC" id="2.5.1.10" evidence="3"/>